<dbReference type="GO" id="GO:0016757">
    <property type="term" value="F:glycosyltransferase activity"/>
    <property type="evidence" value="ECO:0007669"/>
    <property type="project" value="InterPro"/>
</dbReference>
<reference evidence="3 4" key="1">
    <citation type="submission" date="2018-11" db="EMBL/GenBank/DDBJ databases">
        <authorList>
            <consortium name="Pathogen Informatics"/>
        </authorList>
    </citation>
    <scope>NUCLEOTIDE SEQUENCE [LARGE SCALE GENOMIC DNA]</scope>
    <source>
        <strain evidence="3 4">NCTC11458</strain>
    </source>
</reference>
<evidence type="ECO:0000313" key="3">
    <source>
        <dbReference type="EMBL" id="VDG81874.1"/>
    </source>
</evidence>
<dbReference type="SUPFAM" id="SSF53756">
    <property type="entry name" value="UDP-Glycosyltransferase/glycogen phosphorylase"/>
    <property type="match status" value="1"/>
</dbReference>
<organism evidence="3 4">
    <name type="scientific">Capnocytophaga ochracea</name>
    <dbReference type="NCBI Taxonomy" id="1018"/>
    <lineage>
        <taxon>Bacteria</taxon>
        <taxon>Pseudomonadati</taxon>
        <taxon>Bacteroidota</taxon>
        <taxon>Flavobacteriia</taxon>
        <taxon>Flavobacteriales</taxon>
        <taxon>Flavobacteriaceae</taxon>
        <taxon>Capnocytophaga</taxon>
    </lineage>
</organism>
<dbReference type="Pfam" id="PF13439">
    <property type="entry name" value="Glyco_transf_4"/>
    <property type="match status" value="1"/>
</dbReference>
<dbReference type="RefSeq" id="WP_181831455.1">
    <property type="nucleotide sequence ID" value="NZ_UYIQ01000001.1"/>
</dbReference>
<feature type="domain" description="Glycosyl transferase family 1" evidence="1">
    <location>
        <begin position="181"/>
        <end position="326"/>
    </location>
</feature>
<dbReference type="Gene3D" id="3.40.50.2000">
    <property type="entry name" value="Glycogen Phosphorylase B"/>
    <property type="match status" value="2"/>
</dbReference>
<dbReference type="Proteomes" id="UP000276733">
    <property type="component" value="Unassembled WGS sequence"/>
</dbReference>
<dbReference type="PANTHER" id="PTHR46401:SF8">
    <property type="entry name" value="BLL6006 PROTEIN"/>
    <property type="match status" value="1"/>
</dbReference>
<sequence length="361" mass="42172">MCIINNKILLDLERLRYPNSGLANVFRNLAKGISLLAPELNVSYFGIEKEIKKISPLIRIVLYKKWHRYLEFFSKSFDIIHVSHQLSRYFQKPYKHTQKILTLHDLNFLYEDISEYKRHKLLNRVNTNLGHTDYLVCISEFVKEDVLQNATLLHLDNLKEITVIHNGISFPENKSYPLNEKFTFLKNRPYLLNIGVLFRKKNQKSLIEALPFLKEDLVLVSSEKKEPYATEVMNTIRLLGLENRVHFFSNISEDEKYALLQHCEALCQPSLAEGFGIPPIEAMAFGKPIFLSTYTSLPEIGGNVAFYFESFNPQAMAHTIEQGLKTYYNPTLNYPSRLKEWAHQFSYLTMAKEYINLYNRV</sequence>
<evidence type="ECO:0000259" key="2">
    <source>
        <dbReference type="Pfam" id="PF13439"/>
    </source>
</evidence>
<feature type="domain" description="Glycosyltransferase subfamily 4-like N-terminal" evidence="2">
    <location>
        <begin position="62"/>
        <end position="168"/>
    </location>
</feature>
<comment type="caution">
    <text evidence="3">The sequence shown here is derived from an EMBL/GenBank/DDBJ whole genome shotgun (WGS) entry which is preliminary data.</text>
</comment>
<protein>
    <submittedName>
        <fullName evidence="3">Group 1 glycosyl transferase</fullName>
    </submittedName>
</protein>
<dbReference type="PANTHER" id="PTHR46401">
    <property type="entry name" value="GLYCOSYLTRANSFERASE WBBK-RELATED"/>
    <property type="match status" value="1"/>
</dbReference>
<evidence type="ECO:0000259" key="1">
    <source>
        <dbReference type="Pfam" id="PF00534"/>
    </source>
</evidence>
<dbReference type="AlphaFoldDB" id="A0A7Z9CAA6"/>
<name>A0A7Z9CAA6_CAPOC</name>
<dbReference type="InterPro" id="IPR028098">
    <property type="entry name" value="Glyco_trans_4-like_N"/>
</dbReference>
<dbReference type="InterPro" id="IPR001296">
    <property type="entry name" value="Glyco_trans_1"/>
</dbReference>
<dbReference type="EMBL" id="UYIQ01000001">
    <property type="protein sequence ID" value="VDG81874.1"/>
    <property type="molecule type" value="Genomic_DNA"/>
</dbReference>
<gene>
    <name evidence="3" type="ORF">NCTC11458_01169</name>
</gene>
<accession>A0A7Z9CAA6</accession>
<proteinExistence type="predicted"/>
<keyword evidence="3" id="KW-0808">Transferase</keyword>
<dbReference type="CDD" id="cd03809">
    <property type="entry name" value="GT4_MtfB-like"/>
    <property type="match status" value="1"/>
</dbReference>
<dbReference type="Pfam" id="PF00534">
    <property type="entry name" value="Glycos_transf_1"/>
    <property type="match status" value="1"/>
</dbReference>
<evidence type="ECO:0000313" key="4">
    <source>
        <dbReference type="Proteomes" id="UP000276733"/>
    </source>
</evidence>